<proteinExistence type="inferred from homology"/>
<keyword evidence="9" id="KW-1185">Reference proteome</keyword>
<dbReference type="EC" id="1.13.12.3" evidence="3"/>
<comment type="similarity">
    <text evidence="2">Belongs to the tryptophan 2-monooxygenase family.</text>
</comment>
<dbReference type="InterPro" id="IPR002937">
    <property type="entry name" value="Amino_oxidase"/>
</dbReference>
<dbReference type="OrthoDB" id="9767561at2"/>
<dbReference type="PANTHER" id="PTHR10742:SF342">
    <property type="entry name" value="AMINE OXIDASE"/>
    <property type="match status" value="1"/>
</dbReference>
<name>A0A1I6XJI1_9FLAO</name>
<evidence type="ECO:0000256" key="6">
    <source>
        <dbReference type="ARBA" id="ARBA00047321"/>
    </source>
</evidence>
<evidence type="ECO:0000256" key="3">
    <source>
        <dbReference type="ARBA" id="ARBA00012535"/>
    </source>
</evidence>
<dbReference type="Pfam" id="PF01593">
    <property type="entry name" value="Amino_oxidase"/>
    <property type="match status" value="1"/>
</dbReference>
<evidence type="ECO:0000259" key="7">
    <source>
        <dbReference type="Pfam" id="PF01593"/>
    </source>
</evidence>
<dbReference type="GO" id="GO:0001716">
    <property type="term" value="F:L-amino-acid oxidase activity"/>
    <property type="evidence" value="ECO:0007669"/>
    <property type="project" value="TreeGrafter"/>
</dbReference>
<dbReference type="RefSeq" id="WP_090245463.1">
    <property type="nucleotide sequence ID" value="NZ_FPAS01000001.1"/>
</dbReference>
<dbReference type="InterPro" id="IPR036188">
    <property type="entry name" value="FAD/NAD-bd_sf"/>
</dbReference>
<dbReference type="AlphaFoldDB" id="A0A1I6XJI1"/>
<dbReference type="SUPFAM" id="SSF51905">
    <property type="entry name" value="FAD/NAD(P)-binding domain"/>
    <property type="match status" value="1"/>
</dbReference>
<protein>
    <recommendedName>
        <fullName evidence="4">Tryptophan 2-monooxygenase</fullName>
        <ecNumber evidence="3">1.13.12.3</ecNumber>
    </recommendedName>
</protein>
<feature type="domain" description="Amine oxidase" evidence="7">
    <location>
        <begin position="61"/>
        <end position="613"/>
    </location>
</feature>
<dbReference type="GO" id="GO:0009063">
    <property type="term" value="P:amino acid catabolic process"/>
    <property type="evidence" value="ECO:0007669"/>
    <property type="project" value="TreeGrafter"/>
</dbReference>
<dbReference type="Gene3D" id="3.90.660.10">
    <property type="match status" value="1"/>
</dbReference>
<dbReference type="STRING" id="477690.SAMN05216474_0254"/>
<gene>
    <name evidence="8" type="ORF">SAMN05216474_0254</name>
</gene>
<accession>A0A1I6XJI1</accession>
<sequence>MKPGITNNIKTQDSDPKSWVPNFPNPADFRFDYFKLLKESPKGLAKLKQEQPSVAIMGAGVAGVTAARELLRCGYKVTLFEASNRIGGRLYTLKNPLDKGVERKHAGLEMGAMRMPFFSKPGDENCLLGYYLNHEPGRNKAILTPFPNPGAAPGNTGIYINKGYGPKGAESEKPSMIFWPLDEDGVRRYPKNEVLQKLCQKVEAFGQNFQQAAKQYYTQNNELWTICWRKMRAHYQGMSFKDLVLEPSLTREEILHKIAHLEEFDGDLGGFGMTTEEANLLYIIGTGDGSWGAFYDIGAMWFIRCTYFGFDSNLQTVEGLSHPEELPYFMRTVLDSSTPQKAFEGPSYEGIQGLAEYLMFAPLPGEEEKSLYTEGDLFMETPVTKIKKTEKGVLVYSEQHPEGQFFDKALVTSTKWAAQLSMDFEGFPEEELPQDKIIAAQTQHNISSCKLFFPLKARYWDKEQFPDCKIPQVLVTDTLIQDMYGLAWSNKPEDPGVILASYTWEDDSLKLLAFNNEELSDIVLKELKAITLETLGEDITEYIDTTKPVSIQWIKEPTYLGCSKLYRAHNEAENMIDLGYNEHFAQASHLYFAGENYGVEGGWTEPALRSAIDCVLHMIKHTPGAELQHPNFSFEEDYPSWPTYDYKKEEQTVKVSTDTELFSVN</sequence>
<dbReference type="SUPFAM" id="SSF54373">
    <property type="entry name" value="FAD-linked reductases, C-terminal domain"/>
    <property type="match status" value="1"/>
</dbReference>
<keyword evidence="8" id="KW-0560">Oxidoreductase</keyword>
<comment type="pathway">
    <text evidence="1">Plant hormone metabolism; auxin biosynthesis.</text>
</comment>
<keyword evidence="8" id="KW-0503">Monooxygenase</keyword>
<evidence type="ECO:0000256" key="5">
    <source>
        <dbReference type="ARBA" id="ARBA00023070"/>
    </source>
</evidence>
<evidence type="ECO:0000313" key="9">
    <source>
        <dbReference type="Proteomes" id="UP000236454"/>
    </source>
</evidence>
<dbReference type="PRINTS" id="PR00419">
    <property type="entry name" value="ADXRDTASE"/>
</dbReference>
<evidence type="ECO:0000256" key="2">
    <source>
        <dbReference type="ARBA" id="ARBA00005833"/>
    </source>
</evidence>
<dbReference type="Gene3D" id="1.10.405.40">
    <property type="match status" value="1"/>
</dbReference>
<evidence type="ECO:0000313" key="8">
    <source>
        <dbReference type="EMBL" id="SFT38470.1"/>
    </source>
</evidence>
<dbReference type="InterPro" id="IPR050281">
    <property type="entry name" value="Flavin_monoamine_oxidase"/>
</dbReference>
<dbReference type="EMBL" id="FPAS01000001">
    <property type="protein sequence ID" value="SFT38470.1"/>
    <property type="molecule type" value="Genomic_DNA"/>
</dbReference>
<keyword evidence="5" id="KW-0073">Auxin biosynthesis</keyword>
<organism evidence="8 9">
    <name type="scientific">Lishizhenia tianjinensis</name>
    <dbReference type="NCBI Taxonomy" id="477690"/>
    <lineage>
        <taxon>Bacteria</taxon>
        <taxon>Pseudomonadati</taxon>
        <taxon>Bacteroidota</taxon>
        <taxon>Flavobacteriia</taxon>
        <taxon>Flavobacteriales</taxon>
        <taxon>Crocinitomicaceae</taxon>
        <taxon>Lishizhenia</taxon>
    </lineage>
</organism>
<comment type="catalytic activity">
    <reaction evidence="6">
        <text>L-tryptophan + O2 = indole-3-acetamide + CO2 + H2O</text>
        <dbReference type="Rhea" id="RHEA:16165"/>
        <dbReference type="ChEBI" id="CHEBI:15377"/>
        <dbReference type="ChEBI" id="CHEBI:15379"/>
        <dbReference type="ChEBI" id="CHEBI:16031"/>
        <dbReference type="ChEBI" id="CHEBI:16526"/>
        <dbReference type="ChEBI" id="CHEBI:57912"/>
        <dbReference type="EC" id="1.13.12.3"/>
    </reaction>
</comment>
<dbReference type="GO" id="GO:0009851">
    <property type="term" value="P:auxin biosynthetic process"/>
    <property type="evidence" value="ECO:0007669"/>
    <property type="project" value="UniProtKB-KW"/>
</dbReference>
<dbReference type="Gene3D" id="3.50.50.60">
    <property type="entry name" value="FAD/NAD(P)-binding domain"/>
    <property type="match status" value="1"/>
</dbReference>
<dbReference type="GO" id="GO:0050361">
    <property type="term" value="F:tryptophan 2-monooxygenase activity"/>
    <property type="evidence" value="ECO:0007669"/>
    <property type="project" value="UniProtKB-EC"/>
</dbReference>
<dbReference type="Proteomes" id="UP000236454">
    <property type="component" value="Unassembled WGS sequence"/>
</dbReference>
<evidence type="ECO:0000256" key="4">
    <source>
        <dbReference type="ARBA" id="ARBA00017871"/>
    </source>
</evidence>
<dbReference type="PANTHER" id="PTHR10742">
    <property type="entry name" value="FLAVIN MONOAMINE OXIDASE"/>
    <property type="match status" value="1"/>
</dbReference>
<reference evidence="8 9" key="1">
    <citation type="submission" date="2016-10" db="EMBL/GenBank/DDBJ databases">
        <authorList>
            <person name="de Groot N.N."/>
        </authorList>
    </citation>
    <scope>NUCLEOTIDE SEQUENCE [LARGE SCALE GENOMIC DNA]</scope>
    <source>
        <strain evidence="8 9">CGMCC 1.7005</strain>
    </source>
</reference>
<evidence type="ECO:0000256" key="1">
    <source>
        <dbReference type="ARBA" id="ARBA00004814"/>
    </source>
</evidence>